<dbReference type="RefSeq" id="WP_073613970.1">
    <property type="nucleotide sequence ID" value="NZ_FRFE01000012.1"/>
</dbReference>
<dbReference type="NCBIfam" id="TIGR03172">
    <property type="entry name" value="selenium cofactor biosynthesis protein YqeC"/>
    <property type="match status" value="1"/>
</dbReference>
<sequence>MSTPDNQSFFNAFGLRRGDVVSIVGAGGKTSLMFRLAREARNREMKVLVTTSTKILVPNSVQYDALDLTGKLFSDQTIAAPGVYVGGLPDNLPGKMQGVREDFLARQRHLFDLVLIEADGAACKPLKGWRNDEPVVDDSTTATIGVLDIQTIGTIVNETSVHRLGIFSQLTGAEPGDIISLGHLLRIICHDDGLFSRSLGREILFINKVESQEQQRNAELLRSQLDNLHIVTGSVARGTILG</sequence>
<dbReference type="AlphaFoldDB" id="A0A1M7Y8X3"/>
<organism evidence="1 2">
    <name type="scientific">Desulfopila aestuarii DSM 18488</name>
    <dbReference type="NCBI Taxonomy" id="1121416"/>
    <lineage>
        <taxon>Bacteria</taxon>
        <taxon>Pseudomonadati</taxon>
        <taxon>Thermodesulfobacteriota</taxon>
        <taxon>Desulfobulbia</taxon>
        <taxon>Desulfobulbales</taxon>
        <taxon>Desulfocapsaceae</taxon>
        <taxon>Desulfopila</taxon>
    </lineage>
</organism>
<name>A0A1M7Y8X3_9BACT</name>
<evidence type="ECO:0000313" key="1">
    <source>
        <dbReference type="EMBL" id="SHO49085.1"/>
    </source>
</evidence>
<protein>
    <submittedName>
        <fullName evidence="1">Probable selenium-dependent hydroxylase accessory protein YqeC</fullName>
    </submittedName>
</protein>
<proteinExistence type="predicted"/>
<accession>A0A1M7Y8X3</accession>
<dbReference type="EMBL" id="FRFE01000012">
    <property type="protein sequence ID" value="SHO49085.1"/>
    <property type="molecule type" value="Genomic_DNA"/>
</dbReference>
<dbReference type="STRING" id="1121416.SAMN02745220_02687"/>
<dbReference type="Proteomes" id="UP000184603">
    <property type="component" value="Unassembled WGS sequence"/>
</dbReference>
<keyword evidence="2" id="KW-1185">Reference proteome</keyword>
<dbReference type="Pfam" id="PF19842">
    <property type="entry name" value="YqeC"/>
    <property type="match status" value="1"/>
</dbReference>
<reference evidence="1 2" key="1">
    <citation type="submission" date="2016-12" db="EMBL/GenBank/DDBJ databases">
        <authorList>
            <person name="Song W.-J."/>
            <person name="Kurnit D.M."/>
        </authorList>
    </citation>
    <scope>NUCLEOTIDE SEQUENCE [LARGE SCALE GENOMIC DNA]</scope>
    <source>
        <strain evidence="1 2">DSM 18488</strain>
    </source>
</reference>
<evidence type="ECO:0000313" key="2">
    <source>
        <dbReference type="Proteomes" id="UP000184603"/>
    </source>
</evidence>
<dbReference type="OrthoDB" id="368187at2"/>
<dbReference type="InterPro" id="IPR017587">
    <property type="entry name" value="YqeC"/>
</dbReference>
<gene>
    <name evidence="1" type="ORF">SAMN02745220_02687</name>
</gene>